<proteinExistence type="predicted"/>
<keyword evidence="2" id="KW-0812">Transmembrane</keyword>
<accession>A0A6C7EEI0</accession>
<feature type="domain" description="Anti-sigma K factor RskA C-terminal" evidence="3">
    <location>
        <begin position="69"/>
        <end position="206"/>
    </location>
</feature>
<organism evidence="4 5">
    <name type="scientific">Ilumatobacter coccineus (strain NBRC 103263 / KCTC 29153 / YM16-304)</name>
    <dbReference type="NCBI Taxonomy" id="1313172"/>
    <lineage>
        <taxon>Bacteria</taxon>
        <taxon>Bacillati</taxon>
        <taxon>Actinomycetota</taxon>
        <taxon>Acidimicrobiia</taxon>
        <taxon>Acidimicrobiales</taxon>
        <taxon>Ilumatobacteraceae</taxon>
        <taxon>Ilumatobacter</taxon>
    </lineage>
</organism>
<dbReference type="Proteomes" id="UP000011863">
    <property type="component" value="Chromosome"/>
</dbReference>
<evidence type="ECO:0000256" key="1">
    <source>
        <dbReference type="SAM" id="MobiDB-lite"/>
    </source>
</evidence>
<keyword evidence="2" id="KW-0472">Membrane</keyword>
<keyword evidence="5" id="KW-1185">Reference proteome</keyword>
<evidence type="ECO:0000313" key="5">
    <source>
        <dbReference type="Proteomes" id="UP000011863"/>
    </source>
</evidence>
<dbReference type="GO" id="GO:0005886">
    <property type="term" value="C:plasma membrane"/>
    <property type="evidence" value="ECO:0007669"/>
    <property type="project" value="InterPro"/>
</dbReference>
<feature type="region of interest" description="Disordered" evidence="1">
    <location>
        <begin position="196"/>
        <end position="217"/>
    </location>
</feature>
<dbReference type="RefSeq" id="WP_015443589.1">
    <property type="nucleotide sequence ID" value="NC_020520.1"/>
</dbReference>
<evidence type="ECO:0000313" key="4">
    <source>
        <dbReference type="EMBL" id="BAN04342.1"/>
    </source>
</evidence>
<reference evidence="4 5" key="1">
    <citation type="journal article" date="2013" name="Int. J. Syst. Evol. Microbiol.">
        <title>Ilumatobacter nonamiense sp. nov. and Ilumatobacter coccineum sp. nov., isolated from seashore sand.</title>
        <authorList>
            <person name="Matsumoto A."/>
            <person name="Kasai H."/>
            <person name="Matsuo Y."/>
            <person name="Shizuri Y."/>
            <person name="Ichikawa N."/>
            <person name="Fujita N."/>
            <person name="Omura S."/>
            <person name="Takahashi Y."/>
        </authorList>
    </citation>
    <scope>NUCLEOTIDE SEQUENCE [LARGE SCALE GENOMIC DNA]</scope>
    <source>
        <strain evidence="5">NBRC 103263 / KCTC 29153 / YM16-304</strain>
    </source>
</reference>
<name>A0A6C7EEI0_ILUCY</name>
<gene>
    <name evidence="4" type="ORF">YM304_40280</name>
</gene>
<dbReference type="OrthoDB" id="4328740at2"/>
<feature type="transmembrane region" description="Helical" evidence="2">
    <location>
        <begin position="66"/>
        <end position="87"/>
    </location>
</feature>
<evidence type="ECO:0000259" key="3">
    <source>
        <dbReference type="Pfam" id="PF10099"/>
    </source>
</evidence>
<dbReference type="InterPro" id="IPR018764">
    <property type="entry name" value="RskA_C"/>
</dbReference>
<sequence length="217" mass="22489">MSDNSIAGDSEELADIEALLRELDPADLELMEPPADVWASISTAVAADTTAPVVSLDERRNRRRSILSVAAAAVAVVGLGGVALVSMQDDGDDDVVATAVLEFDPVSFDPLGNGTSAQVSLVDDDAGPAIVVDEASLPADIGTDADLEFWLIEADETGAVVDLVSLGEYEPGTDAPLVVPDGYDPSVYSVVDISIEPRDGDPTHSGRSILRGQLTTA</sequence>
<protein>
    <recommendedName>
        <fullName evidence="3">Anti-sigma K factor RskA C-terminal domain-containing protein</fullName>
    </recommendedName>
</protein>
<evidence type="ECO:0000256" key="2">
    <source>
        <dbReference type="SAM" id="Phobius"/>
    </source>
</evidence>
<dbReference type="EMBL" id="AP012057">
    <property type="protein sequence ID" value="BAN04342.1"/>
    <property type="molecule type" value="Genomic_DNA"/>
</dbReference>
<dbReference type="AlphaFoldDB" id="A0A6C7EEI0"/>
<dbReference type="Pfam" id="PF10099">
    <property type="entry name" value="RskA_C"/>
    <property type="match status" value="1"/>
</dbReference>
<dbReference type="KEGG" id="aym:YM304_40280"/>
<keyword evidence="2" id="KW-1133">Transmembrane helix</keyword>